<dbReference type="SUPFAM" id="SSF88946">
    <property type="entry name" value="Sigma2 domain of RNA polymerase sigma factors"/>
    <property type="match status" value="1"/>
</dbReference>
<keyword evidence="2" id="KW-0805">Transcription regulation</keyword>
<evidence type="ECO:0000256" key="2">
    <source>
        <dbReference type="ARBA" id="ARBA00023015"/>
    </source>
</evidence>
<dbReference type="InterPro" id="IPR036388">
    <property type="entry name" value="WH-like_DNA-bd_sf"/>
</dbReference>
<keyword evidence="3" id="KW-0731">Sigma factor</keyword>
<evidence type="ECO:0000259" key="6">
    <source>
        <dbReference type="Pfam" id="PF04542"/>
    </source>
</evidence>
<dbReference type="Gene3D" id="1.10.10.10">
    <property type="entry name" value="Winged helix-like DNA-binding domain superfamily/Winged helix DNA-binding domain"/>
    <property type="match status" value="1"/>
</dbReference>
<protein>
    <submittedName>
        <fullName evidence="7">RNA polymerase subunit sigma-24</fullName>
    </submittedName>
</protein>
<dbReference type="GO" id="GO:0006352">
    <property type="term" value="P:DNA-templated transcription initiation"/>
    <property type="evidence" value="ECO:0007669"/>
    <property type="project" value="InterPro"/>
</dbReference>
<dbReference type="EMBL" id="PKGS01000003">
    <property type="protein sequence ID" value="PKZ16585.1"/>
    <property type="molecule type" value="Genomic_DNA"/>
</dbReference>
<keyword evidence="4" id="KW-0238">DNA-binding</keyword>
<dbReference type="PANTHER" id="PTHR43133">
    <property type="entry name" value="RNA POLYMERASE ECF-TYPE SIGMA FACTO"/>
    <property type="match status" value="1"/>
</dbReference>
<dbReference type="AlphaFoldDB" id="A0A2I1M8W6"/>
<dbReference type="NCBIfam" id="TIGR02937">
    <property type="entry name" value="sigma70-ECF"/>
    <property type="match status" value="1"/>
</dbReference>
<dbReference type="GO" id="GO:0016987">
    <property type="term" value="F:sigma factor activity"/>
    <property type="evidence" value="ECO:0007669"/>
    <property type="project" value="UniProtKB-KW"/>
</dbReference>
<evidence type="ECO:0000313" key="8">
    <source>
        <dbReference type="Proteomes" id="UP000234335"/>
    </source>
</evidence>
<dbReference type="InterPro" id="IPR039425">
    <property type="entry name" value="RNA_pol_sigma-70-like"/>
</dbReference>
<evidence type="ECO:0000256" key="5">
    <source>
        <dbReference type="ARBA" id="ARBA00023163"/>
    </source>
</evidence>
<dbReference type="Proteomes" id="UP000234335">
    <property type="component" value="Unassembled WGS sequence"/>
</dbReference>
<dbReference type="PANTHER" id="PTHR43133:SF8">
    <property type="entry name" value="RNA POLYMERASE SIGMA FACTOR HI_1459-RELATED"/>
    <property type="match status" value="1"/>
</dbReference>
<evidence type="ECO:0000256" key="3">
    <source>
        <dbReference type="ARBA" id="ARBA00023082"/>
    </source>
</evidence>
<sequence length="173" mass="20004">MDDKKIISGIKNKKEPYLSEFINKYGGVLKASIVKTIGNRDDLVIEILNDTLLAIWDNIDYFDENRSSFKNWCAGVAKYKAIDAIRKENRHESIDLDKVKNNISIEEDFSIDESGEILSLLNPEDRDIFKKLFIEGYSYDDLSNITEIPKDRLYNKVSRSKKKLKLQLGGKYD</sequence>
<evidence type="ECO:0000256" key="1">
    <source>
        <dbReference type="ARBA" id="ARBA00010641"/>
    </source>
</evidence>
<feature type="domain" description="RNA polymerase sigma-70 region 2" evidence="6">
    <location>
        <begin position="32"/>
        <end position="90"/>
    </location>
</feature>
<dbReference type="Pfam" id="PF04542">
    <property type="entry name" value="Sigma70_r2"/>
    <property type="match status" value="1"/>
</dbReference>
<dbReference type="InterPro" id="IPR007627">
    <property type="entry name" value="RNA_pol_sigma70_r2"/>
</dbReference>
<dbReference type="GO" id="GO:0003677">
    <property type="term" value="F:DNA binding"/>
    <property type="evidence" value="ECO:0007669"/>
    <property type="project" value="UniProtKB-KW"/>
</dbReference>
<keyword evidence="5" id="KW-0804">Transcription</keyword>
<keyword evidence="8" id="KW-1185">Reference proteome</keyword>
<comment type="caution">
    <text evidence="7">The sequence shown here is derived from an EMBL/GenBank/DDBJ whole genome shotgun (WGS) entry which is preliminary data.</text>
</comment>
<dbReference type="InterPro" id="IPR014284">
    <property type="entry name" value="RNA_pol_sigma-70_dom"/>
</dbReference>
<name>A0A2I1M8W6_9FIRM</name>
<dbReference type="InterPro" id="IPR013325">
    <property type="entry name" value="RNA_pol_sigma_r2"/>
</dbReference>
<reference evidence="7 8" key="1">
    <citation type="submission" date="2017-12" db="EMBL/GenBank/DDBJ databases">
        <title>Phylogenetic diversity of female urinary microbiome.</title>
        <authorList>
            <person name="Thomas-White K."/>
            <person name="Wolfe A.J."/>
        </authorList>
    </citation>
    <scope>NUCLEOTIDE SEQUENCE [LARGE SCALE GENOMIC DNA]</scope>
    <source>
        <strain evidence="7 8">UMB0119</strain>
    </source>
</reference>
<evidence type="ECO:0000313" key="7">
    <source>
        <dbReference type="EMBL" id="PKZ16585.1"/>
    </source>
</evidence>
<gene>
    <name evidence="7" type="ORF">CYJ34_05135</name>
</gene>
<dbReference type="Gene3D" id="1.10.1740.10">
    <property type="match status" value="1"/>
</dbReference>
<proteinExistence type="inferred from homology"/>
<organism evidence="7 8">
    <name type="scientific">Anaerococcus octavius</name>
    <dbReference type="NCBI Taxonomy" id="54007"/>
    <lineage>
        <taxon>Bacteria</taxon>
        <taxon>Bacillati</taxon>
        <taxon>Bacillota</taxon>
        <taxon>Tissierellia</taxon>
        <taxon>Tissierellales</taxon>
        <taxon>Peptoniphilaceae</taxon>
        <taxon>Anaerococcus</taxon>
    </lineage>
</organism>
<comment type="similarity">
    <text evidence="1">Belongs to the sigma-70 factor family. ECF subfamily.</text>
</comment>
<evidence type="ECO:0000256" key="4">
    <source>
        <dbReference type="ARBA" id="ARBA00023125"/>
    </source>
</evidence>
<dbReference type="RefSeq" id="WP_101540246.1">
    <property type="nucleotide sequence ID" value="NZ_JBHWQV010000025.1"/>
</dbReference>
<dbReference type="InterPro" id="IPR013324">
    <property type="entry name" value="RNA_pol_sigma_r3/r4-like"/>
</dbReference>
<dbReference type="SUPFAM" id="SSF88659">
    <property type="entry name" value="Sigma3 and sigma4 domains of RNA polymerase sigma factors"/>
    <property type="match status" value="1"/>
</dbReference>
<accession>A0A2I1M8W6</accession>